<evidence type="ECO:0000256" key="5">
    <source>
        <dbReference type="ARBA" id="ARBA00022771"/>
    </source>
</evidence>
<keyword evidence="6" id="KW-0862">Zinc</keyword>
<dbReference type="GO" id="GO:0006357">
    <property type="term" value="P:regulation of transcription by RNA polymerase II"/>
    <property type="evidence" value="ECO:0007669"/>
    <property type="project" value="TreeGrafter"/>
</dbReference>
<dbReference type="GO" id="GO:0000978">
    <property type="term" value="F:RNA polymerase II cis-regulatory region sequence-specific DNA binding"/>
    <property type="evidence" value="ECO:0007669"/>
    <property type="project" value="TreeGrafter"/>
</dbReference>
<evidence type="ECO:0000313" key="16">
    <source>
        <dbReference type="Proteomes" id="UP000472274"/>
    </source>
</evidence>
<dbReference type="InterPro" id="IPR036236">
    <property type="entry name" value="Znf_C2H2_sf"/>
</dbReference>
<dbReference type="Gene3D" id="3.30.160.60">
    <property type="entry name" value="Classic Zinc Finger"/>
    <property type="match status" value="7"/>
</dbReference>
<dbReference type="PROSITE" id="PS50157">
    <property type="entry name" value="ZINC_FINGER_C2H2_2"/>
    <property type="match status" value="6"/>
</dbReference>
<evidence type="ECO:0000256" key="8">
    <source>
        <dbReference type="ARBA" id="ARBA00023125"/>
    </source>
</evidence>
<keyword evidence="16" id="KW-1185">Reference proteome</keyword>
<dbReference type="Ensembl" id="ENSTMTT00000005455.1">
    <property type="protein sequence ID" value="ENSTMTP00000005281.1"/>
    <property type="gene ID" value="ENSTMTG00000003942.1"/>
</dbReference>
<keyword evidence="9" id="KW-0804">Transcription</keyword>
<keyword evidence="10" id="KW-0539">Nucleus</keyword>
<dbReference type="Pfam" id="PF00096">
    <property type="entry name" value="zf-C2H2"/>
    <property type="match status" value="6"/>
</dbReference>
<dbReference type="FunFam" id="3.30.160.60:FF:000005">
    <property type="entry name" value="Zinc finger protein 14 homolog"/>
    <property type="match status" value="1"/>
</dbReference>
<feature type="domain" description="C2H2-type" evidence="13">
    <location>
        <begin position="225"/>
        <end position="252"/>
    </location>
</feature>
<dbReference type="Proteomes" id="UP000472274">
    <property type="component" value="Unplaced"/>
</dbReference>
<dbReference type="InterPro" id="IPR013087">
    <property type="entry name" value="Znf_C2H2_type"/>
</dbReference>
<evidence type="ECO:0000256" key="4">
    <source>
        <dbReference type="ARBA" id="ARBA00022737"/>
    </source>
</evidence>
<dbReference type="PROSITE" id="PS00028">
    <property type="entry name" value="ZINC_FINGER_C2H2_1"/>
    <property type="match status" value="6"/>
</dbReference>
<dbReference type="PANTHER" id="PTHR24390">
    <property type="entry name" value="ZINC FINGER PROTEIN"/>
    <property type="match status" value="1"/>
</dbReference>
<evidence type="ECO:0000256" key="7">
    <source>
        <dbReference type="ARBA" id="ARBA00023015"/>
    </source>
</evidence>
<evidence type="ECO:0000256" key="2">
    <source>
        <dbReference type="ARBA" id="ARBA00006991"/>
    </source>
</evidence>
<feature type="domain" description="C2H2-type" evidence="13">
    <location>
        <begin position="197"/>
        <end position="224"/>
    </location>
</feature>
<dbReference type="PROSITE" id="PS50805">
    <property type="entry name" value="KRAB"/>
    <property type="match status" value="1"/>
</dbReference>
<sequence length="318" mass="36695">AGFPVYKPYVISQLEGGEEPWVPDLQGSEESEILRSPCTSEETLNQPRNCDGVVRENKEQNPHQEDAQLAEAHGALLRRSKGNVSRCHEPGKAGESYHRPEREQGNQSVEKVYEPFNYQGTHKDLKETTSQEKILREKRENTCSECGKNFNYRSALIRHEIIHTKERPYECSECGKSFTQSSALVRHQRIHRGDRPYECCECRKSFTQRYTLISHQRIHTGERPYECCKCGKSFTQRSALISHLTIHMGERPYECCECGKSFTQSSNLTTHQRIHTGERPYECSECRKSFSHLSSLISHQRVHTGERPYECCECGKSF</sequence>
<feature type="domain" description="C2H2-type" evidence="13">
    <location>
        <begin position="169"/>
        <end position="196"/>
    </location>
</feature>
<reference evidence="15" key="1">
    <citation type="submission" date="2025-08" db="UniProtKB">
        <authorList>
            <consortium name="Ensembl"/>
        </authorList>
    </citation>
    <scope>IDENTIFICATION</scope>
</reference>
<dbReference type="FunFam" id="3.30.160.60:FF:000320">
    <property type="entry name" value="Zinc finger protein 777"/>
    <property type="match status" value="1"/>
</dbReference>
<dbReference type="FunFam" id="3.30.160.60:FF:000135">
    <property type="entry name" value="Zinc finger protein 358"/>
    <property type="match status" value="1"/>
</dbReference>
<dbReference type="FunFam" id="3.30.160.60:FF:000737">
    <property type="entry name" value="Zinc finger protein 565"/>
    <property type="match status" value="1"/>
</dbReference>
<keyword evidence="5 11" id="KW-0863">Zinc-finger</keyword>
<keyword evidence="3" id="KW-0479">Metal-binding</keyword>
<dbReference type="FunFam" id="3.30.160.60:FF:000295">
    <property type="entry name" value="zinc finger protein 19"/>
    <property type="match status" value="1"/>
</dbReference>
<dbReference type="AlphaFoldDB" id="A0A674I7B4"/>
<comment type="subcellular location">
    <subcellularLocation>
        <location evidence="1">Nucleus</location>
    </subcellularLocation>
</comment>
<proteinExistence type="inferred from homology"/>
<evidence type="ECO:0000256" key="3">
    <source>
        <dbReference type="ARBA" id="ARBA00022723"/>
    </source>
</evidence>
<dbReference type="SUPFAM" id="SSF57667">
    <property type="entry name" value="beta-beta-alpha zinc fingers"/>
    <property type="match status" value="3"/>
</dbReference>
<evidence type="ECO:0000313" key="15">
    <source>
        <dbReference type="Ensembl" id="ENSTMTP00000005281.1"/>
    </source>
</evidence>
<evidence type="ECO:0000256" key="9">
    <source>
        <dbReference type="ARBA" id="ARBA00023163"/>
    </source>
</evidence>
<feature type="domain" description="C2H2-type" evidence="13">
    <location>
        <begin position="253"/>
        <end position="280"/>
    </location>
</feature>
<dbReference type="FunFam" id="3.30.160.60:FF:001270">
    <property type="entry name" value="zinc finger protein 583 isoform X1"/>
    <property type="match status" value="1"/>
</dbReference>
<keyword evidence="4" id="KW-0677">Repeat</keyword>
<feature type="domain" description="C2H2-type" evidence="13">
    <location>
        <begin position="141"/>
        <end position="168"/>
    </location>
</feature>
<dbReference type="SMART" id="SM00355">
    <property type="entry name" value="ZnF_C2H2"/>
    <property type="match status" value="6"/>
</dbReference>
<dbReference type="GO" id="GO:0003700">
    <property type="term" value="F:DNA-binding transcription factor activity"/>
    <property type="evidence" value="ECO:0007669"/>
    <property type="project" value="TreeGrafter"/>
</dbReference>
<protein>
    <submittedName>
        <fullName evidence="15">Zinc finger protein 586-like</fullName>
    </submittedName>
</protein>
<reference evidence="15" key="2">
    <citation type="submission" date="2025-09" db="UniProtKB">
        <authorList>
            <consortium name="Ensembl"/>
        </authorList>
    </citation>
    <scope>IDENTIFICATION</scope>
</reference>
<dbReference type="InParanoid" id="A0A674I7B4"/>
<feature type="domain" description="C2H2-type" evidence="13">
    <location>
        <begin position="281"/>
        <end position="308"/>
    </location>
</feature>
<gene>
    <name evidence="15" type="primary">LOC113408233</name>
</gene>
<dbReference type="GeneTree" id="ENSGT00950000182890"/>
<dbReference type="GO" id="GO:0005634">
    <property type="term" value="C:nucleus"/>
    <property type="evidence" value="ECO:0007669"/>
    <property type="project" value="UniProtKB-SubCell"/>
</dbReference>
<organism evidence="15 16">
    <name type="scientific">Terrapene triunguis</name>
    <name type="common">Three-toed box turtle</name>
    <dbReference type="NCBI Taxonomy" id="2587831"/>
    <lineage>
        <taxon>Eukaryota</taxon>
        <taxon>Metazoa</taxon>
        <taxon>Chordata</taxon>
        <taxon>Craniata</taxon>
        <taxon>Vertebrata</taxon>
        <taxon>Euteleostomi</taxon>
        <taxon>Archelosauria</taxon>
        <taxon>Testudinata</taxon>
        <taxon>Testudines</taxon>
        <taxon>Cryptodira</taxon>
        <taxon>Durocryptodira</taxon>
        <taxon>Testudinoidea</taxon>
        <taxon>Emydidae</taxon>
        <taxon>Terrapene</taxon>
    </lineage>
</organism>
<name>A0A674I7B4_9SAUR</name>
<dbReference type="PANTHER" id="PTHR24390:SF159">
    <property type="entry name" value="GROWTH FACTOR INDEPENDENT 1 TRANSCRIPTIONAL REPRESSOR"/>
    <property type="match status" value="1"/>
</dbReference>
<evidence type="ECO:0000259" key="13">
    <source>
        <dbReference type="PROSITE" id="PS50157"/>
    </source>
</evidence>
<evidence type="ECO:0000256" key="12">
    <source>
        <dbReference type="SAM" id="MobiDB-lite"/>
    </source>
</evidence>
<evidence type="ECO:0000256" key="11">
    <source>
        <dbReference type="PROSITE-ProRule" id="PRU00042"/>
    </source>
</evidence>
<dbReference type="InterPro" id="IPR001909">
    <property type="entry name" value="KRAB"/>
</dbReference>
<evidence type="ECO:0000256" key="10">
    <source>
        <dbReference type="ARBA" id="ARBA00023242"/>
    </source>
</evidence>
<keyword evidence="7" id="KW-0805">Transcription regulation</keyword>
<feature type="compositionally biased region" description="Basic and acidic residues" evidence="12">
    <location>
        <begin position="86"/>
        <end position="104"/>
    </location>
</feature>
<comment type="similarity">
    <text evidence="2">Belongs to the krueppel C2H2-type zinc-finger protein family.</text>
</comment>
<feature type="region of interest" description="Disordered" evidence="12">
    <location>
        <begin position="79"/>
        <end position="108"/>
    </location>
</feature>
<evidence type="ECO:0000256" key="6">
    <source>
        <dbReference type="ARBA" id="ARBA00022833"/>
    </source>
</evidence>
<evidence type="ECO:0000259" key="14">
    <source>
        <dbReference type="PROSITE" id="PS50805"/>
    </source>
</evidence>
<accession>A0A674I7B4</accession>
<evidence type="ECO:0000256" key="1">
    <source>
        <dbReference type="ARBA" id="ARBA00004123"/>
    </source>
</evidence>
<dbReference type="GO" id="GO:0008270">
    <property type="term" value="F:zinc ion binding"/>
    <property type="evidence" value="ECO:0007669"/>
    <property type="project" value="UniProtKB-KW"/>
</dbReference>
<keyword evidence="8" id="KW-0238">DNA-binding</keyword>
<feature type="domain" description="KRAB" evidence="14">
    <location>
        <begin position="1"/>
        <end position="33"/>
    </location>
</feature>